<keyword evidence="3" id="KW-1185">Reference proteome</keyword>
<protein>
    <submittedName>
        <fullName evidence="2">VOC family protein</fullName>
    </submittedName>
</protein>
<evidence type="ECO:0000313" key="2">
    <source>
        <dbReference type="EMBL" id="TFY98279.1"/>
    </source>
</evidence>
<organism evidence="2 3">
    <name type="scientific">Ramlibacter humi</name>
    <dbReference type="NCBI Taxonomy" id="2530451"/>
    <lineage>
        <taxon>Bacteria</taxon>
        <taxon>Pseudomonadati</taxon>
        <taxon>Pseudomonadota</taxon>
        <taxon>Betaproteobacteria</taxon>
        <taxon>Burkholderiales</taxon>
        <taxon>Comamonadaceae</taxon>
        <taxon>Ramlibacter</taxon>
    </lineage>
</organism>
<dbReference type="InterPro" id="IPR029068">
    <property type="entry name" value="Glyas_Bleomycin-R_OHBP_Dase"/>
</dbReference>
<dbReference type="Proteomes" id="UP000297839">
    <property type="component" value="Unassembled WGS sequence"/>
</dbReference>
<dbReference type="Pfam" id="PF13468">
    <property type="entry name" value="Glyoxalase_3"/>
    <property type="match status" value="1"/>
</dbReference>
<evidence type="ECO:0000313" key="3">
    <source>
        <dbReference type="Proteomes" id="UP000297839"/>
    </source>
</evidence>
<dbReference type="OrthoDB" id="5801364at2"/>
<accession>A0A4Z0BIN9</accession>
<gene>
    <name evidence="2" type="ORF">EZ216_16955</name>
</gene>
<name>A0A4Z0BIN9_9BURK</name>
<dbReference type="RefSeq" id="WP_135250970.1">
    <property type="nucleotide sequence ID" value="NZ_SMLK01000006.1"/>
</dbReference>
<reference evidence="2 3" key="1">
    <citation type="submission" date="2019-03" db="EMBL/GenBank/DDBJ databases">
        <title>Ramlibacter sp. 18x22-1, whole genome shotgun sequence.</title>
        <authorList>
            <person name="Zhang X."/>
            <person name="Feng G."/>
            <person name="Zhu H."/>
        </authorList>
    </citation>
    <scope>NUCLEOTIDE SEQUENCE [LARGE SCALE GENOMIC DNA]</scope>
    <source>
        <strain evidence="2 3">18x22-1</strain>
    </source>
</reference>
<comment type="caution">
    <text evidence="2">The sequence shown here is derived from an EMBL/GenBank/DDBJ whole genome shotgun (WGS) entry which is preliminary data.</text>
</comment>
<dbReference type="InterPro" id="IPR025870">
    <property type="entry name" value="Glyoxalase-like_dom"/>
</dbReference>
<dbReference type="SUPFAM" id="SSF54593">
    <property type="entry name" value="Glyoxalase/Bleomycin resistance protein/Dihydroxybiphenyl dioxygenase"/>
    <property type="match status" value="1"/>
</dbReference>
<feature type="domain" description="Glyoxalase-like" evidence="1">
    <location>
        <begin position="6"/>
        <end position="194"/>
    </location>
</feature>
<dbReference type="EMBL" id="SMLK01000006">
    <property type="protein sequence ID" value="TFY98279.1"/>
    <property type="molecule type" value="Genomic_DNA"/>
</dbReference>
<proteinExistence type="predicted"/>
<dbReference type="Gene3D" id="3.10.180.10">
    <property type="entry name" value="2,3-Dihydroxybiphenyl 1,2-Dioxygenase, domain 1"/>
    <property type="match status" value="1"/>
</dbReference>
<evidence type="ECO:0000259" key="1">
    <source>
        <dbReference type="Pfam" id="PF13468"/>
    </source>
</evidence>
<dbReference type="AlphaFoldDB" id="A0A4Z0BIN9"/>
<sequence>MTAARIDHLVIGADTLAQGAAWSRKTLGAEPNPGGQHPLMGTHNQLMRIATVDFPCAYLEIIAHNPPAQPQDGRARWFDLDQPAVKSALRDEGPRLIHWVVKVPDLRTAVDAWAKLGIDRGEIVEASRMTPRGLLQWQITIRRDGQRLLDGCLPTLIQWGETHPAHSLPESGVTLRGAGVRHPQAALLAKAFEAIGLESLAVKEGPANLCAALNTPGEPVRLQSKGL</sequence>